<feature type="transmembrane region" description="Helical" evidence="11">
    <location>
        <begin position="439"/>
        <end position="461"/>
    </location>
</feature>
<feature type="transmembrane region" description="Helical" evidence="11">
    <location>
        <begin position="752"/>
        <end position="771"/>
    </location>
</feature>
<organism evidence="12 13">
    <name type="scientific">Pseudoxanthomonas indica</name>
    <dbReference type="NCBI Taxonomy" id="428993"/>
    <lineage>
        <taxon>Bacteria</taxon>
        <taxon>Pseudomonadati</taxon>
        <taxon>Pseudomonadota</taxon>
        <taxon>Gammaproteobacteria</taxon>
        <taxon>Lysobacterales</taxon>
        <taxon>Lysobacteraceae</taxon>
        <taxon>Pseudoxanthomonas</taxon>
    </lineage>
</organism>
<feature type="transmembrane region" description="Helical" evidence="11">
    <location>
        <begin position="553"/>
        <end position="571"/>
    </location>
</feature>
<sequence>MKAQSHPPARKGAFGFRRLLSHGLALLLLLACAPAVYAEALTSVERATLPALPVADVQADLQTLDDQLIAFSPDQAWRLSADARQWQPLAWQGAAPRLLSLGGNGKRLFALAEDGNGRHLEELVISGNQIQRKPLAAWPSALTWASFAVMDDRLYVAGSASDGDKPVIRQWNLATPGTWADGPAWPSQATRGELIAQTRALYVVEDGPAPQALWRHDSEAGWQSKPPVPGERVPGSLRMLGQAHLLMLVRGNAGADAASPADAPARLMSYHTITSAWAQLPDAGAGAVVASGAYKNGLVWYERGADGVVHGQSAQLTAGKYLLKWMDWLVIVVYLASMIGIGMYFYIKEKRNSTSDFFVGGRSIPFWAAGVSLYATNTSSISFIAIPAKAFETNWQYMTNNLIAVLGLMFVAVWIVPLLRRLDLMSVFSYLETRFHPAIRMIASALCIAMQVGARMSVILFLPALAIATITGISVVWSVILMGVFTIIYTAMGGMKAVIWTDFVQVFVKMGGAMFAIGFIIWHLKGGVPEFFATAMAEQKMHTLDFSFDLTKATVWGFIFLVIFDVVLTFPKDQVLMQRTLSTKSDKEAGRSIWAFAAIMIPGGFIFYGIGTALFVHYKNNPERLNPLLPIDATFPLFIAAELPPGVTGLIIAGIFAAAMATLSSIMNSVATLISVDFYEKLAKNPNQKKSVLFAEVTTVMVGLVAIGLALLLSRYDIHSLFDISIELAGLLGGGFAGAYTLGMFTRRANSAGVAIGIGCSIVLTFIAWSFNLVHPYFYLAISILLCIVIGYLASLLFPAPTRSLKGLTIYRDVE</sequence>
<evidence type="ECO:0000256" key="9">
    <source>
        <dbReference type="ARBA" id="ARBA00023136"/>
    </source>
</evidence>
<dbReference type="SUPFAM" id="SSF50965">
    <property type="entry name" value="Galactose oxidase, central domain"/>
    <property type="match status" value="1"/>
</dbReference>
<dbReference type="AlphaFoldDB" id="A0A1T5K2R7"/>
<keyword evidence="3" id="KW-0813">Transport</keyword>
<dbReference type="OrthoDB" id="9814523at2"/>
<feature type="transmembrane region" description="Helical" evidence="11">
    <location>
        <begin position="777"/>
        <end position="798"/>
    </location>
</feature>
<name>A0A1T5K2R7_9GAMM</name>
<evidence type="ECO:0000256" key="11">
    <source>
        <dbReference type="SAM" id="Phobius"/>
    </source>
</evidence>
<keyword evidence="7" id="KW-0915">Sodium</keyword>
<dbReference type="Pfam" id="PF00474">
    <property type="entry name" value="SSF"/>
    <property type="match status" value="1"/>
</dbReference>
<evidence type="ECO:0000256" key="8">
    <source>
        <dbReference type="ARBA" id="ARBA00023065"/>
    </source>
</evidence>
<evidence type="ECO:0000313" key="13">
    <source>
        <dbReference type="Proteomes" id="UP000190341"/>
    </source>
</evidence>
<keyword evidence="4" id="KW-1003">Cell membrane</keyword>
<protein>
    <submittedName>
        <fullName evidence="12">Transporter, SSS family</fullName>
    </submittedName>
</protein>
<keyword evidence="9 11" id="KW-0472">Membrane</keyword>
<accession>A0A1T5K2R7</accession>
<evidence type="ECO:0000256" key="7">
    <source>
        <dbReference type="ARBA" id="ARBA00023053"/>
    </source>
</evidence>
<feature type="transmembrane region" description="Helical" evidence="11">
    <location>
        <begin position="503"/>
        <end position="524"/>
    </location>
</feature>
<dbReference type="PROSITE" id="PS51257">
    <property type="entry name" value="PROKAR_LIPOPROTEIN"/>
    <property type="match status" value="1"/>
</dbReference>
<feature type="transmembrane region" description="Helical" evidence="11">
    <location>
        <begin position="325"/>
        <end position="346"/>
    </location>
</feature>
<dbReference type="InterPro" id="IPR001734">
    <property type="entry name" value="Na/solute_symporter"/>
</dbReference>
<evidence type="ECO:0000256" key="2">
    <source>
        <dbReference type="ARBA" id="ARBA00006434"/>
    </source>
</evidence>
<feature type="transmembrane region" description="Helical" evidence="11">
    <location>
        <begin position="592"/>
        <end position="618"/>
    </location>
</feature>
<comment type="similarity">
    <text evidence="2">Belongs to the sodium:solute symporter (SSF) (TC 2.A.21) family.</text>
</comment>
<feature type="transmembrane region" description="Helical" evidence="11">
    <location>
        <begin position="691"/>
        <end position="712"/>
    </location>
</feature>
<dbReference type="EMBL" id="FUZV01000001">
    <property type="protein sequence ID" value="SKC57931.1"/>
    <property type="molecule type" value="Genomic_DNA"/>
</dbReference>
<dbReference type="InterPro" id="IPR051163">
    <property type="entry name" value="Sodium:Solute_Symporter_SSF"/>
</dbReference>
<keyword evidence="6 11" id="KW-1133">Transmembrane helix</keyword>
<dbReference type="PANTHER" id="PTHR42985:SF40">
    <property type="entry name" value="LD47995P-RELATED"/>
    <property type="match status" value="1"/>
</dbReference>
<dbReference type="PROSITE" id="PS50283">
    <property type="entry name" value="NA_SOLUT_SYMP_3"/>
    <property type="match status" value="1"/>
</dbReference>
<evidence type="ECO:0000256" key="5">
    <source>
        <dbReference type="ARBA" id="ARBA00022692"/>
    </source>
</evidence>
<dbReference type="GO" id="GO:0015293">
    <property type="term" value="F:symporter activity"/>
    <property type="evidence" value="ECO:0007669"/>
    <property type="project" value="TreeGrafter"/>
</dbReference>
<feature type="transmembrane region" description="Helical" evidence="11">
    <location>
        <begin position="467"/>
        <end position="491"/>
    </location>
</feature>
<feature type="transmembrane region" description="Helical" evidence="11">
    <location>
        <begin position="724"/>
        <end position="745"/>
    </location>
</feature>
<evidence type="ECO:0000256" key="4">
    <source>
        <dbReference type="ARBA" id="ARBA00022475"/>
    </source>
</evidence>
<keyword evidence="8" id="KW-0406">Ion transport</keyword>
<dbReference type="NCBIfam" id="TIGR00813">
    <property type="entry name" value="sss"/>
    <property type="match status" value="1"/>
</dbReference>
<dbReference type="CDD" id="cd11495">
    <property type="entry name" value="SLC5sbd_NIS-like_u3"/>
    <property type="match status" value="1"/>
</dbReference>
<evidence type="ECO:0000313" key="12">
    <source>
        <dbReference type="EMBL" id="SKC57931.1"/>
    </source>
</evidence>
<dbReference type="InterPro" id="IPR011043">
    <property type="entry name" value="Gal_Oxase/kelch_b-propeller"/>
</dbReference>
<feature type="transmembrane region" description="Helical" evidence="11">
    <location>
        <begin position="366"/>
        <end position="386"/>
    </location>
</feature>
<evidence type="ECO:0000256" key="6">
    <source>
        <dbReference type="ARBA" id="ARBA00022989"/>
    </source>
</evidence>
<evidence type="ECO:0000256" key="3">
    <source>
        <dbReference type="ARBA" id="ARBA00022448"/>
    </source>
</evidence>
<evidence type="ECO:0000256" key="10">
    <source>
        <dbReference type="ARBA" id="ARBA00023201"/>
    </source>
</evidence>
<dbReference type="STRING" id="428993.SAMN06296058_1308"/>
<feature type="transmembrane region" description="Helical" evidence="11">
    <location>
        <begin position="650"/>
        <end position="679"/>
    </location>
</feature>
<proteinExistence type="inferred from homology"/>
<dbReference type="GO" id="GO:0006814">
    <property type="term" value="P:sodium ion transport"/>
    <property type="evidence" value="ECO:0007669"/>
    <property type="project" value="UniProtKB-KW"/>
</dbReference>
<dbReference type="InterPro" id="IPR038377">
    <property type="entry name" value="Na/Glc_symporter_sf"/>
</dbReference>
<reference evidence="12 13" key="1">
    <citation type="submission" date="2017-02" db="EMBL/GenBank/DDBJ databases">
        <authorList>
            <person name="Peterson S.W."/>
        </authorList>
    </citation>
    <scope>NUCLEOTIDE SEQUENCE [LARGE SCALE GENOMIC DNA]</scope>
    <source>
        <strain evidence="12 13">P15</strain>
    </source>
</reference>
<feature type="transmembrane region" description="Helical" evidence="11">
    <location>
        <begin position="398"/>
        <end position="419"/>
    </location>
</feature>
<dbReference type="Proteomes" id="UP000190341">
    <property type="component" value="Unassembled WGS sequence"/>
</dbReference>
<keyword evidence="5 11" id="KW-0812">Transmembrane</keyword>
<dbReference type="PANTHER" id="PTHR42985">
    <property type="entry name" value="SODIUM-COUPLED MONOCARBOXYLATE TRANSPORTER"/>
    <property type="match status" value="1"/>
</dbReference>
<dbReference type="GO" id="GO:0005886">
    <property type="term" value="C:plasma membrane"/>
    <property type="evidence" value="ECO:0007669"/>
    <property type="project" value="UniProtKB-SubCell"/>
</dbReference>
<keyword evidence="13" id="KW-1185">Reference proteome</keyword>
<comment type="subcellular location">
    <subcellularLocation>
        <location evidence="1">Cell membrane</location>
        <topology evidence="1">Multi-pass membrane protein</topology>
    </subcellularLocation>
</comment>
<gene>
    <name evidence="12" type="ORF">SAMN06296058_1308</name>
</gene>
<dbReference type="Gene3D" id="1.20.1730.10">
    <property type="entry name" value="Sodium/glucose cotransporter"/>
    <property type="match status" value="1"/>
</dbReference>
<keyword evidence="10" id="KW-0739">Sodium transport</keyword>
<evidence type="ECO:0000256" key="1">
    <source>
        <dbReference type="ARBA" id="ARBA00004651"/>
    </source>
</evidence>